<proteinExistence type="predicted"/>
<name>A0A1I1MYL6_9HYPH</name>
<evidence type="ECO:0000313" key="2">
    <source>
        <dbReference type="EMBL" id="SFC90255.1"/>
    </source>
</evidence>
<evidence type="ECO:0000256" key="1">
    <source>
        <dbReference type="SAM" id="MobiDB-lite"/>
    </source>
</evidence>
<sequence>MTGKTTNKFSLEVRARAVRMVQEHGGEYPSPLGSRGIGGREDRLLGAYA</sequence>
<reference evidence="2 3" key="1">
    <citation type="submission" date="2016-10" db="EMBL/GenBank/DDBJ databases">
        <authorList>
            <person name="de Groot N.N."/>
        </authorList>
    </citation>
    <scope>NUCLEOTIDE SEQUENCE [LARGE SCALE GENOMIC DNA]</scope>
    <source>
        <strain evidence="2 3">CGMCC 1.10210</strain>
    </source>
</reference>
<feature type="compositionally biased region" description="Basic and acidic residues" evidence="1">
    <location>
        <begin position="38"/>
        <end position="49"/>
    </location>
</feature>
<dbReference type="EMBL" id="FOMB01000014">
    <property type="protein sequence ID" value="SFC90255.1"/>
    <property type="molecule type" value="Genomic_DNA"/>
</dbReference>
<evidence type="ECO:0008006" key="4">
    <source>
        <dbReference type="Google" id="ProtNLM"/>
    </source>
</evidence>
<protein>
    <recommendedName>
        <fullName evidence="4">Transposase</fullName>
    </recommendedName>
</protein>
<organism evidence="2 3">
    <name type="scientific">Devosia psychrophila</name>
    <dbReference type="NCBI Taxonomy" id="728005"/>
    <lineage>
        <taxon>Bacteria</taxon>
        <taxon>Pseudomonadati</taxon>
        <taxon>Pseudomonadota</taxon>
        <taxon>Alphaproteobacteria</taxon>
        <taxon>Hyphomicrobiales</taxon>
        <taxon>Devosiaceae</taxon>
        <taxon>Devosia</taxon>
    </lineage>
</organism>
<feature type="region of interest" description="Disordered" evidence="1">
    <location>
        <begin position="22"/>
        <end position="49"/>
    </location>
</feature>
<dbReference type="Proteomes" id="UP000182258">
    <property type="component" value="Unassembled WGS sequence"/>
</dbReference>
<gene>
    <name evidence="2" type="ORF">SAMN04488059_11428</name>
</gene>
<dbReference type="Gene3D" id="1.10.10.10">
    <property type="entry name" value="Winged helix-like DNA-binding domain superfamily/Winged helix DNA-binding domain"/>
    <property type="match status" value="1"/>
</dbReference>
<evidence type="ECO:0000313" key="3">
    <source>
        <dbReference type="Proteomes" id="UP000182258"/>
    </source>
</evidence>
<accession>A0A1I1MYL6</accession>
<dbReference type="AlphaFoldDB" id="A0A1I1MYL6"/>
<dbReference type="InterPro" id="IPR036388">
    <property type="entry name" value="WH-like_DNA-bd_sf"/>
</dbReference>